<dbReference type="EMBL" id="AUYB01000082">
    <property type="protein sequence ID" value="KZN42695.1"/>
    <property type="molecule type" value="Genomic_DNA"/>
</dbReference>
<comment type="caution">
    <text evidence="2">The sequence shown here is derived from an EMBL/GenBank/DDBJ whole genome shotgun (WGS) entry which is preliminary data.</text>
</comment>
<keyword evidence="3" id="KW-1185">Reference proteome</keyword>
<reference evidence="2 3" key="1">
    <citation type="submission" date="2013-07" db="EMBL/GenBank/DDBJ databases">
        <title>Comparative Genomic and Metabolomic Analysis of Twelve Strains of Pseudoalteromonas luteoviolacea.</title>
        <authorList>
            <person name="Vynne N.G."/>
            <person name="Mansson M."/>
            <person name="Gram L."/>
        </authorList>
    </citation>
    <scope>NUCLEOTIDE SEQUENCE [LARGE SCALE GENOMIC DNA]</scope>
    <source>
        <strain evidence="2 3">DSM 6061</strain>
    </source>
</reference>
<evidence type="ECO:0000313" key="2">
    <source>
        <dbReference type="EMBL" id="KZN42695.1"/>
    </source>
</evidence>
<dbReference type="AlphaFoldDB" id="A0A166YJI5"/>
<evidence type="ECO:0000256" key="1">
    <source>
        <dbReference type="SAM" id="MobiDB-lite"/>
    </source>
</evidence>
<evidence type="ECO:0000313" key="3">
    <source>
        <dbReference type="Proteomes" id="UP000076643"/>
    </source>
</evidence>
<dbReference type="Proteomes" id="UP000076643">
    <property type="component" value="Unassembled WGS sequence"/>
</dbReference>
<organism evidence="2 3">
    <name type="scientific">Pseudoalteromonas luteoviolacea DSM 6061</name>
    <dbReference type="NCBI Taxonomy" id="1365250"/>
    <lineage>
        <taxon>Bacteria</taxon>
        <taxon>Pseudomonadati</taxon>
        <taxon>Pseudomonadota</taxon>
        <taxon>Gammaproteobacteria</taxon>
        <taxon>Alteromonadales</taxon>
        <taxon>Pseudoalteromonadaceae</taxon>
        <taxon>Pseudoalteromonas</taxon>
    </lineage>
</organism>
<protein>
    <submittedName>
        <fullName evidence="2">Uncharacterized protein</fullName>
    </submittedName>
</protein>
<feature type="region of interest" description="Disordered" evidence="1">
    <location>
        <begin position="51"/>
        <end position="111"/>
    </location>
</feature>
<feature type="compositionally biased region" description="Basic and acidic residues" evidence="1">
    <location>
        <begin position="61"/>
        <end position="73"/>
    </location>
</feature>
<accession>A0A166YJI5</accession>
<proteinExistence type="predicted"/>
<sequence>MHRTAKTILFSLAVHLIVLFALSKQIIIAPQTATAPAMKTYLVIEDRKALTPPQTAQQTVHNDKTKAEPEPEPKNSSTLDAPVQLLEPAAPSLNNAPSTVVTNKQPSQSDFKKLDPLSGLERFKAQQAEANATVRMHKKSPHVHSSSRITVPNSHAADSFNIPKIETHNQIYTEYRKGDRCFKVMHGDPSSPVPEGFSNEWVSLGYKCNNVIKSSYEAVMNKWLDK</sequence>
<dbReference type="PATRIC" id="fig|1365250.3.peg.1119"/>
<feature type="compositionally biased region" description="Polar residues" evidence="1">
    <location>
        <begin position="92"/>
        <end position="109"/>
    </location>
</feature>
<gene>
    <name evidence="2" type="ORF">N475_10220</name>
</gene>
<name>A0A166YJI5_9GAMM</name>